<dbReference type="EMBL" id="CP041742">
    <property type="protein sequence ID" value="QDQ74242.1"/>
    <property type="molecule type" value="Genomic_DNA"/>
</dbReference>
<evidence type="ECO:0000313" key="2">
    <source>
        <dbReference type="EMBL" id="QDQ74242.1"/>
    </source>
</evidence>
<dbReference type="Proteomes" id="UP000315891">
    <property type="component" value="Chromosome"/>
</dbReference>
<accession>A0A516V6V3</accession>
<dbReference type="OrthoDB" id="6058395at2"/>
<gene>
    <name evidence="2" type="ORF">FNZ56_10280</name>
</gene>
<keyword evidence="3" id="KW-1185">Reference proteome</keyword>
<evidence type="ECO:0000313" key="3">
    <source>
        <dbReference type="Proteomes" id="UP000315891"/>
    </source>
</evidence>
<sequence>MKLLLASIAALVVQPLVFLMWMGLPYVFTSENFPWNEFPSMARVVTIFALPFLLILGIPVFLVLRRKNWLSALRIGFAGFLIGIPFPLIVGWPRYSPGFSSGGYFYGPNRDFVVDGVTTIYGWLAYVQSVVIYGLHGIAGALAFYFTWKWLQFSETGSFGSEP</sequence>
<organism evidence="2 3">
    <name type="scientific">Pseudoluteimonas lycopersici</name>
    <dbReference type="NCBI Taxonomy" id="1324796"/>
    <lineage>
        <taxon>Bacteria</taxon>
        <taxon>Pseudomonadati</taxon>
        <taxon>Pseudomonadota</taxon>
        <taxon>Gammaproteobacteria</taxon>
        <taxon>Lysobacterales</taxon>
        <taxon>Lysobacteraceae</taxon>
        <taxon>Pseudoluteimonas</taxon>
    </lineage>
</organism>
<evidence type="ECO:0000256" key="1">
    <source>
        <dbReference type="SAM" id="Phobius"/>
    </source>
</evidence>
<keyword evidence="1" id="KW-0812">Transmembrane</keyword>
<proteinExistence type="predicted"/>
<protein>
    <submittedName>
        <fullName evidence="2">Uncharacterized protein</fullName>
    </submittedName>
</protein>
<feature type="transmembrane region" description="Helical" evidence="1">
    <location>
        <begin position="41"/>
        <end position="64"/>
    </location>
</feature>
<feature type="transmembrane region" description="Helical" evidence="1">
    <location>
        <begin position="71"/>
        <end position="92"/>
    </location>
</feature>
<keyword evidence="1" id="KW-1133">Transmembrane helix</keyword>
<name>A0A516V6V3_9GAMM</name>
<dbReference type="RefSeq" id="WP_143879751.1">
    <property type="nucleotide sequence ID" value="NZ_BAABLZ010000001.1"/>
</dbReference>
<dbReference type="AlphaFoldDB" id="A0A516V6V3"/>
<reference evidence="2 3" key="1">
    <citation type="submission" date="2019-07" db="EMBL/GenBank/DDBJ databases">
        <title>Lysobacter weifangensis sp. nov., isolated from bensulfuron-methyl contaminated farmland soil.</title>
        <authorList>
            <person name="Zhao H."/>
        </authorList>
    </citation>
    <scope>NUCLEOTIDE SEQUENCE [LARGE SCALE GENOMIC DNA]</scope>
    <source>
        <strain evidence="2 3">CC-Bw-6</strain>
    </source>
</reference>
<feature type="transmembrane region" description="Helical" evidence="1">
    <location>
        <begin position="120"/>
        <end position="146"/>
    </location>
</feature>
<keyword evidence="1" id="KW-0472">Membrane</keyword>